<evidence type="ECO:0000313" key="2">
    <source>
        <dbReference type="Proteomes" id="UP000823775"/>
    </source>
</evidence>
<reference evidence="1 2" key="1">
    <citation type="journal article" date="2021" name="BMC Genomics">
        <title>Datura genome reveals duplications of psychoactive alkaloid biosynthetic genes and high mutation rate following tissue culture.</title>
        <authorList>
            <person name="Rajewski A."/>
            <person name="Carter-House D."/>
            <person name="Stajich J."/>
            <person name="Litt A."/>
        </authorList>
    </citation>
    <scope>NUCLEOTIDE SEQUENCE [LARGE SCALE GENOMIC DNA]</scope>
    <source>
        <strain evidence="1">AR-01</strain>
    </source>
</reference>
<proteinExistence type="predicted"/>
<gene>
    <name evidence="1" type="ORF">HAX54_004529</name>
</gene>
<sequence length="88" mass="10092">SSLFRFNKRYNGPLVEVTIRHVVRNDKDQKLVKIFSKTKELDEKSLEGVTTHPNKSLDEIQKVFKITPVITGGNNDPLYHIMSHSICP</sequence>
<comment type="caution">
    <text evidence="1">The sequence shown here is derived from an EMBL/GenBank/DDBJ whole genome shotgun (WGS) entry which is preliminary data.</text>
</comment>
<organism evidence="1 2">
    <name type="scientific">Datura stramonium</name>
    <name type="common">Jimsonweed</name>
    <name type="synonym">Common thornapple</name>
    <dbReference type="NCBI Taxonomy" id="4076"/>
    <lineage>
        <taxon>Eukaryota</taxon>
        <taxon>Viridiplantae</taxon>
        <taxon>Streptophyta</taxon>
        <taxon>Embryophyta</taxon>
        <taxon>Tracheophyta</taxon>
        <taxon>Spermatophyta</taxon>
        <taxon>Magnoliopsida</taxon>
        <taxon>eudicotyledons</taxon>
        <taxon>Gunneridae</taxon>
        <taxon>Pentapetalae</taxon>
        <taxon>asterids</taxon>
        <taxon>lamiids</taxon>
        <taxon>Solanales</taxon>
        <taxon>Solanaceae</taxon>
        <taxon>Solanoideae</taxon>
        <taxon>Datureae</taxon>
        <taxon>Datura</taxon>
    </lineage>
</organism>
<accession>A0ABS8T8E8</accession>
<keyword evidence="2" id="KW-1185">Reference proteome</keyword>
<dbReference type="EMBL" id="JACEIK010001210">
    <property type="protein sequence ID" value="MCD7467215.1"/>
    <property type="molecule type" value="Genomic_DNA"/>
</dbReference>
<dbReference type="Proteomes" id="UP000823775">
    <property type="component" value="Unassembled WGS sequence"/>
</dbReference>
<name>A0ABS8T8E8_DATST</name>
<feature type="non-terminal residue" evidence="1">
    <location>
        <position position="1"/>
    </location>
</feature>
<protein>
    <submittedName>
        <fullName evidence="1">Uncharacterized protein</fullName>
    </submittedName>
</protein>
<evidence type="ECO:0000313" key="1">
    <source>
        <dbReference type="EMBL" id="MCD7467215.1"/>
    </source>
</evidence>